<dbReference type="InterPro" id="IPR005119">
    <property type="entry name" value="LysR_subst-bd"/>
</dbReference>
<evidence type="ECO:0000313" key="7">
    <source>
        <dbReference type="Proteomes" id="UP000027180"/>
    </source>
</evidence>
<evidence type="ECO:0000256" key="1">
    <source>
        <dbReference type="ARBA" id="ARBA00009437"/>
    </source>
</evidence>
<proteinExistence type="inferred from homology"/>
<keyword evidence="3" id="KW-0238">DNA-binding</keyword>
<dbReference type="EMBL" id="CP006990">
    <property type="protein sequence ID" value="AIC31164.1"/>
    <property type="molecule type" value="Genomic_DNA"/>
</dbReference>
<dbReference type="GO" id="GO:0003700">
    <property type="term" value="F:DNA-binding transcription factor activity"/>
    <property type="evidence" value="ECO:0007669"/>
    <property type="project" value="InterPro"/>
</dbReference>
<dbReference type="SUPFAM" id="SSF46785">
    <property type="entry name" value="Winged helix' DNA-binding domain"/>
    <property type="match status" value="1"/>
</dbReference>
<accession>A0A060IC00</accession>
<dbReference type="HOGENOM" id="CLU_039613_16_4_5"/>
<organism evidence="6 7">
    <name type="scientific">Rhizobium etli bv. mimosae str. IE4771</name>
    <dbReference type="NCBI Taxonomy" id="1432050"/>
    <lineage>
        <taxon>Bacteria</taxon>
        <taxon>Pseudomonadati</taxon>
        <taxon>Pseudomonadota</taxon>
        <taxon>Alphaproteobacteria</taxon>
        <taxon>Hyphomicrobiales</taxon>
        <taxon>Rhizobiaceae</taxon>
        <taxon>Rhizobium/Agrobacterium group</taxon>
        <taxon>Rhizobium</taxon>
    </lineage>
</organism>
<dbReference type="KEGG" id="rei:IE4771_PD00610"/>
<dbReference type="PRINTS" id="PR00039">
    <property type="entry name" value="HTHLYSR"/>
</dbReference>
<sequence>MLTSDDLAFFSVLTGSKSLAESARKLNVTPPAVTQRLRALEEKVGVRLIDRSGRHLRLTEEGSLVASHSVIVSDAIDSLAEALADRKGAVRGHLRVAAPHGFGRIYVAPVVEAFAREHRSASATLQLSDHPTALIVDSYEVVVHIGASAHLDQVVTTLAPNHRILCASPEYLASAAPISTPADLARHRCLVVRENEEDVTLWRFKGSRQESATVRVNPVMSSNDGAVIRDWALAGQGILMRSEWAVAEDLAKGRLRQVLPNWKLPSADIVAILGSRHGRSARTAAFLTMLRQSLKPLPWRADPAEPPSQ</sequence>
<dbReference type="OrthoDB" id="9786526at2"/>
<reference evidence="6 7" key="1">
    <citation type="submission" date="2013-12" db="EMBL/GenBank/DDBJ databases">
        <title>Complete genome sequence of Rhizobium etli bv. mimosae IE4771.</title>
        <authorList>
            <person name="Bustos P."/>
            <person name="Santamaria R.I."/>
            <person name="Lozano L."/>
            <person name="Ormeno-Orrillo E."/>
            <person name="Rogel M.A."/>
            <person name="Romero D."/>
            <person name="Cevallos M.A."/>
            <person name="Martinez-Romero E."/>
            <person name="Gonzalez V."/>
        </authorList>
    </citation>
    <scope>NUCLEOTIDE SEQUENCE [LARGE SCALE GENOMIC DNA]</scope>
    <source>
        <strain evidence="6 7">IE4771</strain>
        <plasmid evidence="7">Plasmid pRetIE4771d</plasmid>
    </source>
</reference>
<dbReference type="SUPFAM" id="SSF53850">
    <property type="entry name" value="Periplasmic binding protein-like II"/>
    <property type="match status" value="1"/>
</dbReference>
<dbReference type="PROSITE" id="PS50931">
    <property type="entry name" value="HTH_LYSR"/>
    <property type="match status" value="1"/>
</dbReference>
<protein>
    <submittedName>
        <fullName evidence="6">LysR family transcriptional regulator protein</fullName>
    </submittedName>
</protein>
<keyword evidence="4" id="KW-0804">Transcription</keyword>
<gene>
    <name evidence="6" type="ORF">IE4771_PD00610</name>
</gene>
<name>A0A060IC00_RHIET</name>
<dbReference type="Proteomes" id="UP000027180">
    <property type="component" value="Plasmid pRetIE4771d"/>
</dbReference>
<dbReference type="InterPro" id="IPR000847">
    <property type="entry name" value="LysR_HTH_N"/>
</dbReference>
<keyword evidence="6" id="KW-0614">Plasmid</keyword>
<dbReference type="AlphaFoldDB" id="A0A060IC00"/>
<evidence type="ECO:0000256" key="3">
    <source>
        <dbReference type="ARBA" id="ARBA00023125"/>
    </source>
</evidence>
<dbReference type="InterPro" id="IPR058163">
    <property type="entry name" value="LysR-type_TF_proteobact-type"/>
</dbReference>
<comment type="similarity">
    <text evidence="1">Belongs to the LysR transcriptional regulatory family.</text>
</comment>
<geneLocation type="plasmid" evidence="6 7">
    <name>pRetIE4771d</name>
</geneLocation>
<dbReference type="Gene3D" id="3.40.190.290">
    <property type="match status" value="1"/>
</dbReference>
<dbReference type="GO" id="GO:0003677">
    <property type="term" value="F:DNA binding"/>
    <property type="evidence" value="ECO:0007669"/>
    <property type="project" value="UniProtKB-KW"/>
</dbReference>
<evidence type="ECO:0000259" key="5">
    <source>
        <dbReference type="PROSITE" id="PS50931"/>
    </source>
</evidence>
<dbReference type="Gene3D" id="1.10.10.10">
    <property type="entry name" value="Winged helix-like DNA-binding domain superfamily/Winged helix DNA-binding domain"/>
    <property type="match status" value="1"/>
</dbReference>
<evidence type="ECO:0000256" key="2">
    <source>
        <dbReference type="ARBA" id="ARBA00023015"/>
    </source>
</evidence>
<feature type="domain" description="HTH lysR-type" evidence="5">
    <location>
        <begin position="2"/>
        <end position="59"/>
    </location>
</feature>
<keyword evidence="2" id="KW-0805">Transcription regulation</keyword>
<dbReference type="Pfam" id="PF00126">
    <property type="entry name" value="HTH_1"/>
    <property type="match status" value="1"/>
</dbReference>
<dbReference type="Pfam" id="PF03466">
    <property type="entry name" value="LysR_substrate"/>
    <property type="match status" value="1"/>
</dbReference>
<dbReference type="PANTHER" id="PTHR30537">
    <property type="entry name" value="HTH-TYPE TRANSCRIPTIONAL REGULATOR"/>
    <property type="match status" value="1"/>
</dbReference>
<evidence type="ECO:0000256" key="4">
    <source>
        <dbReference type="ARBA" id="ARBA00023163"/>
    </source>
</evidence>
<dbReference type="InterPro" id="IPR036390">
    <property type="entry name" value="WH_DNA-bd_sf"/>
</dbReference>
<dbReference type="InterPro" id="IPR036388">
    <property type="entry name" value="WH-like_DNA-bd_sf"/>
</dbReference>
<evidence type="ECO:0000313" key="6">
    <source>
        <dbReference type="EMBL" id="AIC31164.1"/>
    </source>
</evidence>
<dbReference type="RefSeq" id="WP_010059505.1">
    <property type="nucleotide sequence ID" value="NZ_CP006990.1"/>
</dbReference>
<dbReference type="PANTHER" id="PTHR30537:SF5">
    <property type="entry name" value="HTH-TYPE TRANSCRIPTIONAL ACTIVATOR TTDR-RELATED"/>
    <property type="match status" value="1"/>
</dbReference>